<keyword evidence="2" id="KW-0808">Transferase</keyword>
<evidence type="ECO:0000256" key="2">
    <source>
        <dbReference type="ARBA" id="ARBA00022679"/>
    </source>
</evidence>
<dbReference type="EMBL" id="UGYW01000002">
    <property type="protein sequence ID" value="SUJ17341.1"/>
    <property type="molecule type" value="Genomic_DNA"/>
</dbReference>
<feature type="domain" description="Carbohydrate kinase PfkB" evidence="4">
    <location>
        <begin position="34"/>
        <end position="324"/>
    </location>
</feature>
<dbReference type="CDD" id="cd01166">
    <property type="entry name" value="KdgK"/>
    <property type="match status" value="1"/>
</dbReference>
<reference evidence="5 6" key="1">
    <citation type="submission" date="2018-06" db="EMBL/GenBank/DDBJ databases">
        <authorList>
            <consortium name="Pathogen Informatics"/>
            <person name="Doyle S."/>
        </authorList>
    </citation>
    <scope>NUCLEOTIDE SEQUENCE [LARGE SCALE GENOMIC DNA]</scope>
    <source>
        <strain evidence="5 6">NCTC11388</strain>
    </source>
</reference>
<dbReference type="PANTHER" id="PTHR43320">
    <property type="entry name" value="SUGAR KINASE"/>
    <property type="match status" value="1"/>
</dbReference>
<organism evidence="5 6">
    <name type="scientific">Sphingobacterium spiritivorum</name>
    <name type="common">Flavobacterium spiritivorum</name>
    <dbReference type="NCBI Taxonomy" id="258"/>
    <lineage>
        <taxon>Bacteria</taxon>
        <taxon>Pseudomonadati</taxon>
        <taxon>Bacteroidota</taxon>
        <taxon>Sphingobacteriia</taxon>
        <taxon>Sphingobacteriales</taxon>
        <taxon>Sphingobacteriaceae</taxon>
        <taxon>Sphingobacterium</taxon>
    </lineage>
</organism>
<comment type="similarity">
    <text evidence="1">Belongs to the carbohydrate kinase PfkB family.</text>
</comment>
<dbReference type="GO" id="GO:0016301">
    <property type="term" value="F:kinase activity"/>
    <property type="evidence" value="ECO:0007669"/>
    <property type="project" value="UniProtKB-KW"/>
</dbReference>
<evidence type="ECO:0000259" key="4">
    <source>
        <dbReference type="Pfam" id="PF00294"/>
    </source>
</evidence>
<evidence type="ECO:0000313" key="5">
    <source>
        <dbReference type="EMBL" id="SUJ17341.1"/>
    </source>
</evidence>
<evidence type="ECO:0000256" key="3">
    <source>
        <dbReference type="ARBA" id="ARBA00022777"/>
    </source>
</evidence>
<dbReference type="InterPro" id="IPR011611">
    <property type="entry name" value="PfkB_dom"/>
</dbReference>
<proteinExistence type="inferred from homology"/>
<dbReference type="PANTHER" id="PTHR43320:SF2">
    <property type="entry name" value="2-DEHYDRO-3-DEOXYGLUCONOKINASE_2-DEHYDRO-3-DEOXYGALACTONOKINASE"/>
    <property type="match status" value="1"/>
</dbReference>
<evidence type="ECO:0000256" key="1">
    <source>
        <dbReference type="ARBA" id="ARBA00010688"/>
    </source>
</evidence>
<protein>
    <submittedName>
        <fullName evidence="5">Aminoimidazole riboside kinase</fullName>
    </submittedName>
</protein>
<gene>
    <name evidence="5" type="ORF">NCTC11388_02656</name>
</gene>
<dbReference type="Proteomes" id="UP000254893">
    <property type="component" value="Unassembled WGS sequence"/>
</dbReference>
<name>A0A380CCX9_SPHSI</name>
<dbReference type="InterPro" id="IPR052700">
    <property type="entry name" value="Carb_kinase_PfkB-like"/>
</dbReference>
<dbReference type="RefSeq" id="WP_115170443.1">
    <property type="nucleotide sequence ID" value="NZ_UGYW01000002.1"/>
</dbReference>
<dbReference type="InterPro" id="IPR029056">
    <property type="entry name" value="Ribokinase-like"/>
</dbReference>
<evidence type="ECO:0000313" key="6">
    <source>
        <dbReference type="Proteomes" id="UP000254893"/>
    </source>
</evidence>
<accession>A0A380CCX9</accession>
<dbReference type="SUPFAM" id="SSF53613">
    <property type="entry name" value="Ribokinase-like"/>
    <property type="match status" value="1"/>
</dbReference>
<keyword evidence="3 5" id="KW-0418">Kinase</keyword>
<dbReference type="Pfam" id="PF00294">
    <property type="entry name" value="PfkB"/>
    <property type="match status" value="1"/>
</dbReference>
<dbReference type="Gene3D" id="3.40.1190.20">
    <property type="match status" value="1"/>
</dbReference>
<dbReference type="AlphaFoldDB" id="A0A380CCX9"/>
<sequence>MIDQDFQGAGKGKVLSFGELLLRICPDGNGMWLAENKLPFYIGGAELNVATALALWDVPSSYLTAVPDHAIAHDIVNSVSGIGVDMDPVLFSGDRFGIYYLPKGKDLKNASVIYDRANSSYAELKTGDIDWNKAFEGVSWFHFSAICPAISQDIADICLQAVKAASEKGITVSLDLNYRSKLWKYGKEPLEILPELAPYCTLIMGNVWAANKMLGTALHNSLTENCEYERNILLEQATETSKEIITAYPHCKAVANTFRFDYGQGIRYYTTLFTQGELTVSREYISTQILDKVGSGDCFMAGLIYGFYHQLPAKETLAFATAAAYDKLFIPSDATTSSVADVLKMKTENEQ</sequence>